<dbReference type="InterPro" id="IPR004104">
    <property type="entry name" value="Gfo/Idh/MocA-like_OxRdtase_C"/>
</dbReference>
<proteinExistence type="inferred from homology"/>
<dbReference type="Gene3D" id="3.30.360.10">
    <property type="entry name" value="Dihydrodipicolinate Reductase, domain 2"/>
    <property type="match status" value="1"/>
</dbReference>
<dbReference type="InterPro" id="IPR036291">
    <property type="entry name" value="NAD(P)-bd_dom_sf"/>
</dbReference>
<dbReference type="OrthoDB" id="9815825at2"/>
<dbReference type="AlphaFoldDB" id="A0A1X7K539"/>
<accession>A0A1X7K539</accession>
<keyword evidence="5" id="KW-1185">Reference proteome</keyword>
<dbReference type="Proteomes" id="UP000193834">
    <property type="component" value="Unassembled WGS sequence"/>
</dbReference>
<dbReference type="RefSeq" id="WP_085494267.1">
    <property type="nucleotide sequence ID" value="NZ_FXAZ01000002.1"/>
</dbReference>
<dbReference type="Pfam" id="PF02894">
    <property type="entry name" value="GFO_IDH_MocA_C"/>
    <property type="match status" value="1"/>
</dbReference>
<protein>
    <submittedName>
        <fullName evidence="4">Predicted dehydrogenase</fullName>
    </submittedName>
</protein>
<reference evidence="4 5" key="1">
    <citation type="submission" date="2017-04" db="EMBL/GenBank/DDBJ databases">
        <authorList>
            <person name="Afonso C.L."/>
            <person name="Miller P.J."/>
            <person name="Scott M.A."/>
            <person name="Spackman E."/>
            <person name="Goraichik I."/>
            <person name="Dimitrov K.M."/>
            <person name="Suarez D.L."/>
            <person name="Swayne D.E."/>
        </authorList>
    </citation>
    <scope>NUCLEOTIDE SEQUENCE [LARGE SCALE GENOMIC DNA]</scope>
    <source>
        <strain evidence="4 5">11</strain>
    </source>
</reference>
<feature type="domain" description="Gfo/Idh/MocA-like oxidoreductase N-terminal" evidence="2">
    <location>
        <begin position="1"/>
        <end position="119"/>
    </location>
</feature>
<dbReference type="PANTHER" id="PTHR43377:SF1">
    <property type="entry name" value="BILIVERDIN REDUCTASE A"/>
    <property type="match status" value="1"/>
</dbReference>
<dbReference type="STRING" id="1852522.SAMN06295960_2048"/>
<dbReference type="InterPro" id="IPR051450">
    <property type="entry name" value="Gfo/Idh/MocA_Oxidoreductases"/>
</dbReference>
<comment type="similarity">
    <text evidence="1">Belongs to the Gfo/Idh/MocA family.</text>
</comment>
<dbReference type="InterPro" id="IPR000683">
    <property type="entry name" value="Gfo/Idh/MocA-like_OxRdtase_N"/>
</dbReference>
<dbReference type="Gene3D" id="3.40.50.720">
    <property type="entry name" value="NAD(P)-binding Rossmann-like Domain"/>
    <property type="match status" value="1"/>
</dbReference>
<evidence type="ECO:0000313" key="4">
    <source>
        <dbReference type="EMBL" id="SMG35706.1"/>
    </source>
</evidence>
<evidence type="ECO:0000313" key="5">
    <source>
        <dbReference type="Proteomes" id="UP000193834"/>
    </source>
</evidence>
<dbReference type="EMBL" id="FXAZ01000002">
    <property type="protein sequence ID" value="SMG35706.1"/>
    <property type="molecule type" value="Genomic_DNA"/>
</dbReference>
<dbReference type="SUPFAM" id="SSF55347">
    <property type="entry name" value="Glyceraldehyde-3-phosphate dehydrogenase-like, C-terminal domain"/>
    <property type="match status" value="1"/>
</dbReference>
<sequence length="332" mass="35798">MKVAVIGCGSMGNVHVSAFHRMPDVELTAVCDIVKERAWFAAKRTEAKAFTSFEDMLEQAEFDVISIVVPSYLHKEFAVKAARAGKHVISEKPASLTIADTKDMIAACEENQVRFFVGHVVRFFPDYTQLKQVVEQGKLGPLGVIHAKRGGSHPGGASNWFSDPEKSGGIIFDLMIHDIDYLRWTVGEVESVYAMQYVTEELETAFVTLEFQNGAVASLEGIWGYPGAFHTEIELAGSKGVARNRSKDTSSLSVVQAAKPGSNRPVVEIPESPGLHSPYDLELAHFISCIRTGQQAIVTGEDALAAITIASCAVQSAKSGKVVKLADAGKGA</sequence>
<name>A0A1X7K539_9BACL</name>
<evidence type="ECO:0000259" key="3">
    <source>
        <dbReference type="Pfam" id="PF02894"/>
    </source>
</evidence>
<dbReference type="PANTHER" id="PTHR43377">
    <property type="entry name" value="BILIVERDIN REDUCTASE A"/>
    <property type="match status" value="1"/>
</dbReference>
<dbReference type="Pfam" id="PF01408">
    <property type="entry name" value="GFO_IDH_MocA"/>
    <property type="match status" value="1"/>
</dbReference>
<dbReference type="GO" id="GO:0000166">
    <property type="term" value="F:nucleotide binding"/>
    <property type="evidence" value="ECO:0007669"/>
    <property type="project" value="InterPro"/>
</dbReference>
<evidence type="ECO:0000256" key="1">
    <source>
        <dbReference type="ARBA" id="ARBA00010928"/>
    </source>
</evidence>
<feature type="domain" description="Gfo/Idh/MocA-like oxidoreductase C-terminal" evidence="3">
    <location>
        <begin position="131"/>
        <end position="325"/>
    </location>
</feature>
<organism evidence="4 5">
    <name type="scientific">Paenibacillus aquistagni</name>
    <dbReference type="NCBI Taxonomy" id="1852522"/>
    <lineage>
        <taxon>Bacteria</taxon>
        <taxon>Bacillati</taxon>
        <taxon>Bacillota</taxon>
        <taxon>Bacilli</taxon>
        <taxon>Bacillales</taxon>
        <taxon>Paenibacillaceae</taxon>
        <taxon>Paenibacillus</taxon>
    </lineage>
</organism>
<evidence type="ECO:0000259" key="2">
    <source>
        <dbReference type="Pfam" id="PF01408"/>
    </source>
</evidence>
<dbReference type="SUPFAM" id="SSF51735">
    <property type="entry name" value="NAD(P)-binding Rossmann-fold domains"/>
    <property type="match status" value="1"/>
</dbReference>
<gene>
    <name evidence="4" type="ORF">SAMN06295960_2048</name>
</gene>